<feature type="domain" description="GFO/IDH/MocA-like oxidoreductase" evidence="2">
    <location>
        <begin position="146"/>
        <end position="276"/>
    </location>
</feature>
<protein>
    <submittedName>
        <fullName evidence="3">Oxidoreductase domain protein</fullName>
        <ecNumber evidence="3">1.1.1.-</ecNumber>
    </submittedName>
</protein>
<reference evidence="3 4" key="1">
    <citation type="journal article" date="2011" name="J. Bacteriol.">
        <title>Complete genome sequence of the industrial strain Ketogulonicigenium vulgare WSH-001.</title>
        <authorList>
            <person name="Liu L."/>
            <person name="Li Y."/>
            <person name="Zhang J."/>
            <person name="Zhou Z."/>
            <person name="Liu J."/>
            <person name="Li X."/>
            <person name="Zhou J."/>
            <person name="Du G."/>
            <person name="Wang L."/>
            <person name="Chen J."/>
        </authorList>
    </citation>
    <scope>NUCLEOTIDE SEQUENCE [LARGE SCALE GENOMIC DNA]</scope>
    <source>
        <strain evidence="3 4">WSH-001</strain>
    </source>
</reference>
<dbReference type="eggNOG" id="COG0673">
    <property type="taxonomic scope" value="Bacteria"/>
</dbReference>
<proteinExistence type="predicted"/>
<dbReference type="InterPro" id="IPR000683">
    <property type="entry name" value="Gfo/Idh/MocA-like_OxRdtase_N"/>
</dbReference>
<dbReference type="PANTHER" id="PTHR43708:SF3">
    <property type="entry name" value="OXIDOREDUCTASE"/>
    <property type="match status" value="1"/>
</dbReference>
<organism evidence="3 4">
    <name type="scientific">Ketogulonicigenium vulgare (strain WSH-001)</name>
    <dbReference type="NCBI Taxonomy" id="759362"/>
    <lineage>
        <taxon>Bacteria</taxon>
        <taxon>Pseudomonadati</taxon>
        <taxon>Pseudomonadota</taxon>
        <taxon>Alphaproteobacteria</taxon>
        <taxon>Rhodobacterales</taxon>
        <taxon>Roseobacteraceae</taxon>
        <taxon>Ketogulonicigenium</taxon>
    </lineage>
</organism>
<dbReference type="Gene3D" id="3.30.360.10">
    <property type="entry name" value="Dihydrodipicolinate Reductase, domain 2"/>
    <property type="match status" value="1"/>
</dbReference>
<dbReference type="PANTHER" id="PTHR43708">
    <property type="entry name" value="CONSERVED EXPRESSED OXIDOREDUCTASE (EUROFUNG)"/>
    <property type="match status" value="1"/>
</dbReference>
<dbReference type="SUPFAM" id="SSF51735">
    <property type="entry name" value="NAD(P)-binding Rossmann-fold domains"/>
    <property type="match status" value="1"/>
</dbReference>
<dbReference type="RefSeq" id="WP_013383268.1">
    <property type="nucleotide sequence ID" value="NC_017384.1"/>
</dbReference>
<dbReference type="EC" id="1.1.1.-" evidence="3"/>
<name>F9Y7P2_KETVW</name>
<feature type="domain" description="Gfo/Idh/MocA-like oxidoreductase N-terminal" evidence="1">
    <location>
        <begin position="9"/>
        <end position="133"/>
    </location>
</feature>
<keyword evidence="4" id="KW-1185">Reference proteome</keyword>
<dbReference type="InterPro" id="IPR036291">
    <property type="entry name" value="NAD(P)-bd_dom_sf"/>
</dbReference>
<dbReference type="Pfam" id="PF01408">
    <property type="entry name" value="GFO_IDH_MocA"/>
    <property type="match status" value="1"/>
</dbReference>
<gene>
    <name evidence="3" type="ordered locus">KVU_0019</name>
</gene>
<dbReference type="Proteomes" id="UP000000692">
    <property type="component" value="Chromosome"/>
</dbReference>
<accession>F9Y7P2</accession>
<dbReference type="Pfam" id="PF22725">
    <property type="entry name" value="GFO_IDH_MocA_C3"/>
    <property type="match status" value="1"/>
</dbReference>
<sequence>MSDFKRPLRLGMVGGGAGAFIGYVHRVAARLDGQYELVAGALSSRPEVARESGLALGLAEDRIYTDFKQMAEAEAARPDGIEVVAIVTPNHMHTGPARAFLEAGIHVICDKPLAATLEDAEALASVTPKGSARFLLTHTYTGYPLVRLAREMVARGDLGKIRMVQAEYAQDWLTEATEAEQNGTAWRADPAKSGAGGAIADIGTHAYNLTRFVSGLQVTSLSADLDAFVPGRRVDDNANIMLRFEGGAKGMLWASQVAVGHENSVRLRIYGDKGSLDWQQENPNQLHFSQFGAPTQIITRNGAGSNGIGRVPSGHPEGYLEAFATLYQDFAGVLRSEEPAATLPTLADGIEGLRFIMAAIRSSEADGRWQPINQ</sequence>
<dbReference type="InterPro" id="IPR051317">
    <property type="entry name" value="Gfo/Idh/MocA_oxidoreduct"/>
</dbReference>
<evidence type="ECO:0000259" key="2">
    <source>
        <dbReference type="Pfam" id="PF22725"/>
    </source>
</evidence>
<dbReference type="PATRIC" id="fig|759362.5.peg.20"/>
<dbReference type="KEGG" id="kvl:KVU_0019"/>
<evidence type="ECO:0000313" key="3">
    <source>
        <dbReference type="EMBL" id="AEM39858.1"/>
    </source>
</evidence>
<dbReference type="SUPFAM" id="SSF55347">
    <property type="entry name" value="Glyceraldehyde-3-phosphate dehydrogenase-like, C-terminal domain"/>
    <property type="match status" value="1"/>
</dbReference>
<dbReference type="GO" id="GO:0016491">
    <property type="term" value="F:oxidoreductase activity"/>
    <property type="evidence" value="ECO:0007669"/>
    <property type="project" value="UniProtKB-KW"/>
</dbReference>
<keyword evidence="3" id="KW-0560">Oxidoreductase</keyword>
<evidence type="ECO:0000313" key="4">
    <source>
        <dbReference type="Proteomes" id="UP000000692"/>
    </source>
</evidence>
<dbReference type="AlphaFoldDB" id="F9Y7P2"/>
<dbReference type="InterPro" id="IPR055170">
    <property type="entry name" value="GFO_IDH_MocA-like_dom"/>
</dbReference>
<dbReference type="HOGENOM" id="CLU_023194_17_1_5"/>
<evidence type="ECO:0000259" key="1">
    <source>
        <dbReference type="Pfam" id="PF01408"/>
    </source>
</evidence>
<dbReference type="GO" id="GO:0000166">
    <property type="term" value="F:nucleotide binding"/>
    <property type="evidence" value="ECO:0007669"/>
    <property type="project" value="InterPro"/>
</dbReference>
<dbReference type="Gene3D" id="3.40.50.720">
    <property type="entry name" value="NAD(P)-binding Rossmann-like Domain"/>
    <property type="match status" value="1"/>
</dbReference>
<dbReference type="OrthoDB" id="9815825at2"/>
<dbReference type="EMBL" id="CP002018">
    <property type="protein sequence ID" value="AEM39858.1"/>
    <property type="molecule type" value="Genomic_DNA"/>
</dbReference>